<proteinExistence type="inferred from homology"/>
<dbReference type="InterPro" id="IPR008984">
    <property type="entry name" value="SMAD_FHA_dom_sf"/>
</dbReference>
<dbReference type="Pfam" id="PF00498">
    <property type="entry name" value="FHA"/>
    <property type="match status" value="1"/>
</dbReference>
<keyword evidence="7" id="KW-1185">Reference proteome</keyword>
<evidence type="ECO:0000313" key="7">
    <source>
        <dbReference type="Proteomes" id="UP000268162"/>
    </source>
</evidence>
<gene>
    <name evidence="6" type="ORF">BJ085DRAFT_13923</name>
</gene>
<dbReference type="InterPro" id="IPR011009">
    <property type="entry name" value="Kinase-like_dom_sf"/>
</dbReference>
<dbReference type="AlphaFoldDB" id="A0A4Q0A1S7"/>
<dbReference type="FunFam" id="1.10.510.10:FF:000571">
    <property type="entry name" value="Maternal embryonic leucine zipper kinase"/>
    <property type="match status" value="1"/>
</dbReference>
<dbReference type="Pfam" id="PF00069">
    <property type="entry name" value="Pkinase"/>
    <property type="match status" value="1"/>
</dbReference>
<name>A0A4Q0A1S7_9FUNG</name>
<dbReference type="Gene3D" id="1.10.510.10">
    <property type="entry name" value="Transferase(Phosphotransferase) domain 1"/>
    <property type="match status" value="1"/>
</dbReference>
<dbReference type="PROSITE" id="PS50011">
    <property type="entry name" value="PROTEIN_KINASE_DOM"/>
    <property type="match status" value="1"/>
</dbReference>
<feature type="domain" description="FHA" evidence="4">
    <location>
        <begin position="283"/>
        <end position="331"/>
    </location>
</feature>
<protein>
    <submittedName>
        <fullName evidence="6">Kinase-like domain-containing protein</fullName>
    </submittedName>
</protein>
<evidence type="ECO:0000313" key="6">
    <source>
        <dbReference type="EMBL" id="RKP39748.1"/>
    </source>
</evidence>
<dbReference type="STRING" id="215637.A0A4Q0A1S7"/>
<dbReference type="PROSITE" id="PS50006">
    <property type="entry name" value="FHA_DOMAIN"/>
    <property type="match status" value="1"/>
</dbReference>
<evidence type="ECO:0000256" key="1">
    <source>
        <dbReference type="ARBA" id="ARBA00005575"/>
    </source>
</evidence>
<evidence type="ECO:0000259" key="5">
    <source>
        <dbReference type="PROSITE" id="PS50011"/>
    </source>
</evidence>
<feature type="domain" description="Protein kinase" evidence="5">
    <location>
        <begin position="1"/>
        <end position="252"/>
    </location>
</feature>
<feature type="non-terminal residue" evidence="6">
    <location>
        <position position="1"/>
    </location>
</feature>
<dbReference type="CDD" id="cd00060">
    <property type="entry name" value="FHA"/>
    <property type="match status" value="1"/>
</dbReference>
<accession>A0A4Q0A1S7</accession>
<dbReference type="PROSITE" id="PS00108">
    <property type="entry name" value="PROTEIN_KINASE_ST"/>
    <property type="match status" value="1"/>
</dbReference>
<evidence type="ECO:0000256" key="3">
    <source>
        <dbReference type="ARBA" id="ARBA00022840"/>
    </source>
</evidence>
<dbReference type="InterPro" id="IPR008271">
    <property type="entry name" value="Ser/Thr_kinase_AS"/>
</dbReference>
<reference evidence="7" key="1">
    <citation type="journal article" date="2018" name="Nat. Microbiol.">
        <title>Leveraging single-cell genomics to expand the fungal tree of life.</title>
        <authorList>
            <person name="Ahrendt S.R."/>
            <person name="Quandt C.A."/>
            <person name="Ciobanu D."/>
            <person name="Clum A."/>
            <person name="Salamov A."/>
            <person name="Andreopoulos B."/>
            <person name="Cheng J.F."/>
            <person name="Woyke T."/>
            <person name="Pelin A."/>
            <person name="Henrissat B."/>
            <person name="Reynolds N.K."/>
            <person name="Benny G.L."/>
            <person name="Smith M.E."/>
            <person name="James T.Y."/>
            <person name="Grigoriev I.V."/>
        </authorList>
    </citation>
    <scope>NUCLEOTIDE SEQUENCE [LARGE SCALE GENOMIC DNA]</scope>
    <source>
        <strain evidence="7">RSA 468</strain>
    </source>
</reference>
<dbReference type="GO" id="GO:0005524">
    <property type="term" value="F:ATP binding"/>
    <property type="evidence" value="ECO:0007669"/>
    <property type="project" value="UniProtKB-KW"/>
</dbReference>
<dbReference type="Proteomes" id="UP000268162">
    <property type="component" value="Unassembled WGS sequence"/>
</dbReference>
<sequence length="374" mass="42467">GNFSVVKLSIEKSTGNRYACKIIRKRKFSLQPKVLQSFTREVRFKSVSPPNIIFYHEVYENDQYLCILTEFVQGGDLLSYVTDRGHLTEDEGRCIFYQLASAIEYLHNKGITHRDLKPENIMMAEDNSLVKLTDFGLAKHLNENTFVATMCGTPNYLAPEIIAPLDGSPKYNKLVDMWSLGVILYHMLTGQLPFEGQNQQELYRQITSGIYNGSDPQYRRLSPEARGLIAEMLKVQPRERLPIDQALIQPWLYIGPARSSWGSLRVLSDGELIRKDPLRQAIITIGRGLNTQLQLANACISKLHCVVLYNGRTVLLKNSSRNDIEVNGVTLDTMRLVILKDGDVIELFPDRKSGQGRCQTQHYIYITYAKGPHA</sequence>
<keyword evidence="2" id="KW-0547">Nucleotide-binding</keyword>
<organism evidence="6 7">
    <name type="scientific">Dimargaris cristalligena</name>
    <dbReference type="NCBI Taxonomy" id="215637"/>
    <lineage>
        <taxon>Eukaryota</taxon>
        <taxon>Fungi</taxon>
        <taxon>Fungi incertae sedis</taxon>
        <taxon>Zoopagomycota</taxon>
        <taxon>Kickxellomycotina</taxon>
        <taxon>Dimargaritomycetes</taxon>
        <taxon>Dimargaritales</taxon>
        <taxon>Dimargaritaceae</taxon>
        <taxon>Dimargaris</taxon>
    </lineage>
</organism>
<dbReference type="CDD" id="cd05117">
    <property type="entry name" value="STKc_CAMK"/>
    <property type="match status" value="1"/>
</dbReference>
<dbReference type="InterPro" id="IPR000253">
    <property type="entry name" value="FHA_dom"/>
</dbReference>
<dbReference type="Gene3D" id="2.60.200.20">
    <property type="match status" value="1"/>
</dbReference>
<dbReference type="InterPro" id="IPR000719">
    <property type="entry name" value="Prot_kinase_dom"/>
</dbReference>
<dbReference type="SUPFAM" id="SSF56112">
    <property type="entry name" value="Protein kinase-like (PK-like)"/>
    <property type="match status" value="1"/>
</dbReference>
<keyword evidence="6" id="KW-0808">Transferase</keyword>
<evidence type="ECO:0000256" key="2">
    <source>
        <dbReference type="ARBA" id="ARBA00022741"/>
    </source>
</evidence>
<dbReference type="GO" id="GO:0004672">
    <property type="term" value="F:protein kinase activity"/>
    <property type="evidence" value="ECO:0007669"/>
    <property type="project" value="InterPro"/>
</dbReference>
<dbReference type="EMBL" id="ML002246">
    <property type="protein sequence ID" value="RKP39748.1"/>
    <property type="molecule type" value="Genomic_DNA"/>
</dbReference>
<dbReference type="PANTHER" id="PTHR24347">
    <property type="entry name" value="SERINE/THREONINE-PROTEIN KINASE"/>
    <property type="match status" value="1"/>
</dbReference>
<keyword evidence="3" id="KW-0067">ATP-binding</keyword>
<dbReference type="SMART" id="SM00220">
    <property type="entry name" value="S_TKc"/>
    <property type="match status" value="1"/>
</dbReference>
<comment type="similarity">
    <text evidence="1">Belongs to the protein kinase superfamily. CAMK Ser/Thr protein kinase family. CHEK2 subfamily.</text>
</comment>
<evidence type="ECO:0000259" key="4">
    <source>
        <dbReference type="PROSITE" id="PS50006"/>
    </source>
</evidence>
<keyword evidence="6" id="KW-0418">Kinase</keyword>
<dbReference type="SUPFAM" id="SSF49879">
    <property type="entry name" value="SMAD/FHA domain"/>
    <property type="match status" value="1"/>
</dbReference>